<dbReference type="SMART" id="SM00217">
    <property type="entry name" value="WAP"/>
    <property type="match status" value="2"/>
</dbReference>
<dbReference type="Ensembl" id="ENSACCT00020009428.1">
    <property type="protein sequence ID" value="ENSACCP00020009036.1"/>
    <property type="gene ID" value="ENSACCG00020006163.1"/>
</dbReference>
<dbReference type="PANTHER" id="PTHR19441:SF30">
    <property type="entry name" value="ELAFIN"/>
    <property type="match status" value="1"/>
</dbReference>
<reference evidence="4" key="1">
    <citation type="submission" date="2025-08" db="UniProtKB">
        <authorList>
            <consortium name="Ensembl"/>
        </authorList>
    </citation>
    <scope>IDENTIFICATION</scope>
</reference>
<dbReference type="InterPro" id="IPR050514">
    <property type="entry name" value="WAP_four-disulfide_core"/>
</dbReference>
<dbReference type="GeneTree" id="ENSGT01100000263895"/>
<protein>
    <recommendedName>
        <fullName evidence="3">WAP domain-containing protein</fullName>
    </recommendedName>
</protein>
<proteinExistence type="predicted"/>
<name>A0A663EAR8_AQUCH</name>
<feature type="domain" description="WAP" evidence="3">
    <location>
        <begin position="1"/>
        <end position="48"/>
    </location>
</feature>
<dbReference type="GO" id="GO:0045087">
    <property type="term" value="P:innate immune response"/>
    <property type="evidence" value="ECO:0007669"/>
    <property type="project" value="TreeGrafter"/>
</dbReference>
<sequence>APTKPGACPVVLRGSLGPCLELCDTDGDCPGAAKCCTTGCGHTPRVPSLPCPRLSPPGQGRHPFGCTHPPSGLPLSRDPPRGQWEYGHPAAVPMGQELGEGLTPCRQGNPHPSFSRRVPARPGLCPPVADGDRAAECLLLCLQDKECPPGQKCCLRGCGRACVPPLRGKPPPQPATSWVPAAWGTAQVSPLQQVQPGGD</sequence>
<evidence type="ECO:0000259" key="3">
    <source>
        <dbReference type="PROSITE" id="PS51390"/>
    </source>
</evidence>
<dbReference type="GO" id="GO:0005615">
    <property type="term" value="C:extracellular space"/>
    <property type="evidence" value="ECO:0007669"/>
    <property type="project" value="TreeGrafter"/>
</dbReference>
<evidence type="ECO:0000256" key="2">
    <source>
        <dbReference type="ARBA" id="ARBA00023157"/>
    </source>
</evidence>
<dbReference type="PANTHER" id="PTHR19441">
    <property type="entry name" value="WHEY ACDIC PROTEIN WAP"/>
    <property type="match status" value="1"/>
</dbReference>
<dbReference type="InParanoid" id="A0A663EAR8"/>
<keyword evidence="2" id="KW-1015">Disulfide bond</keyword>
<keyword evidence="1" id="KW-0732">Signal</keyword>
<dbReference type="GO" id="GO:0019731">
    <property type="term" value="P:antibacterial humoral response"/>
    <property type="evidence" value="ECO:0007669"/>
    <property type="project" value="TreeGrafter"/>
</dbReference>
<dbReference type="InterPro" id="IPR008197">
    <property type="entry name" value="WAP_dom"/>
</dbReference>
<organism evidence="4 5">
    <name type="scientific">Aquila chrysaetos chrysaetos</name>
    <dbReference type="NCBI Taxonomy" id="223781"/>
    <lineage>
        <taxon>Eukaryota</taxon>
        <taxon>Metazoa</taxon>
        <taxon>Chordata</taxon>
        <taxon>Craniata</taxon>
        <taxon>Vertebrata</taxon>
        <taxon>Euteleostomi</taxon>
        <taxon>Archelosauria</taxon>
        <taxon>Archosauria</taxon>
        <taxon>Dinosauria</taxon>
        <taxon>Saurischia</taxon>
        <taxon>Theropoda</taxon>
        <taxon>Coelurosauria</taxon>
        <taxon>Aves</taxon>
        <taxon>Neognathae</taxon>
        <taxon>Neoaves</taxon>
        <taxon>Telluraves</taxon>
        <taxon>Accipitrimorphae</taxon>
        <taxon>Accipitriformes</taxon>
        <taxon>Accipitridae</taxon>
        <taxon>Accipitrinae</taxon>
        <taxon>Aquila</taxon>
    </lineage>
</organism>
<evidence type="ECO:0000313" key="4">
    <source>
        <dbReference type="Ensembl" id="ENSACCP00020009036.1"/>
    </source>
</evidence>
<evidence type="ECO:0000313" key="5">
    <source>
        <dbReference type="Proteomes" id="UP000472275"/>
    </source>
</evidence>
<dbReference type="PRINTS" id="PR00003">
    <property type="entry name" value="4DISULPHCORE"/>
</dbReference>
<accession>A0A663EAR8</accession>
<dbReference type="SUPFAM" id="SSF57256">
    <property type="entry name" value="Elafin-like"/>
    <property type="match status" value="2"/>
</dbReference>
<dbReference type="CDD" id="cd00199">
    <property type="entry name" value="WAP"/>
    <property type="match status" value="1"/>
</dbReference>
<dbReference type="InterPro" id="IPR036645">
    <property type="entry name" value="Elafin-like_sf"/>
</dbReference>
<dbReference type="PROSITE" id="PS51390">
    <property type="entry name" value="WAP"/>
    <property type="match status" value="2"/>
</dbReference>
<feature type="domain" description="WAP" evidence="3">
    <location>
        <begin position="118"/>
        <end position="166"/>
    </location>
</feature>
<dbReference type="Proteomes" id="UP000472275">
    <property type="component" value="Chromosome 3"/>
</dbReference>
<dbReference type="GO" id="GO:0004867">
    <property type="term" value="F:serine-type endopeptidase inhibitor activity"/>
    <property type="evidence" value="ECO:0007669"/>
    <property type="project" value="TreeGrafter"/>
</dbReference>
<dbReference type="Pfam" id="PF00095">
    <property type="entry name" value="WAP"/>
    <property type="match status" value="2"/>
</dbReference>
<reference evidence="4" key="2">
    <citation type="submission" date="2025-09" db="UniProtKB">
        <authorList>
            <consortium name="Ensembl"/>
        </authorList>
    </citation>
    <scope>IDENTIFICATION</scope>
</reference>
<dbReference type="AlphaFoldDB" id="A0A663EAR8"/>
<evidence type="ECO:0000256" key="1">
    <source>
        <dbReference type="ARBA" id="ARBA00022729"/>
    </source>
</evidence>
<dbReference type="Gene3D" id="4.10.75.10">
    <property type="entry name" value="Elafin-like"/>
    <property type="match status" value="2"/>
</dbReference>
<keyword evidence="5" id="KW-1185">Reference proteome</keyword>